<evidence type="ECO:0000256" key="1">
    <source>
        <dbReference type="ARBA" id="ARBA00023002"/>
    </source>
</evidence>
<sequence>MAAAERKRSVILRRLGRDGPYIPALGLGLMGLSSFYGSPPPDEERLAFLDRAYELGCTHWDSAALYGDSEELLGKWFARTGKRDEIFLATKFGNKVSSDGGRAIRNDPEYIRQSVTESLERLQTDHIDLLYCHRFSGETPVEEIVATMKEFIDAGKVRYLGFSECGVDTLERGSAVHPIAAYQIEYSPFSMDIEDPSVGLLACCRRLGIATVAYSPLGRGMLTGQYKSPDDFEPGDFRRTIPRFSAANFDRNLQLVRTLEGLAERKGCSSGQLTLAWMMRQGEDIFPIPGTKKVRYLEENLGAYAVELSDEEDALVREAIARTEIVGTRVAEHLMGALVKDTPPPK</sequence>
<evidence type="ECO:0000313" key="4">
    <source>
        <dbReference type="Proteomes" id="UP001278766"/>
    </source>
</evidence>
<dbReference type="EMBL" id="JAUEPN010000001">
    <property type="protein sequence ID" value="KAK3300369.1"/>
    <property type="molecule type" value="Genomic_DNA"/>
</dbReference>
<dbReference type="PRINTS" id="PR00069">
    <property type="entry name" value="ALDKETRDTASE"/>
</dbReference>
<feature type="domain" description="NADP-dependent oxidoreductase" evidence="2">
    <location>
        <begin position="25"/>
        <end position="319"/>
    </location>
</feature>
<protein>
    <submittedName>
        <fullName evidence="3">Aldo-keto reductase</fullName>
    </submittedName>
</protein>
<keyword evidence="4" id="KW-1185">Reference proteome</keyword>
<reference evidence="3" key="1">
    <citation type="journal article" date="2023" name="Mol. Phylogenet. Evol.">
        <title>Genome-scale phylogeny and comparative genomics of the fungal order Sordariales.</title>
        <authorList>
            <person name="Hensen N."/>
            <person name="Bonometti L."/>
            <person name="Westerberg I."/>
            <person name="Brannstrom I.O."/>
            <person name="Guillou S."/>
            <person name="Cros-Aarteil S."/>
            <person name="Calhoun S."/>
            <person name="Haridas S."/>
            <person name="Kuo A."/>
            <person name="Mondo S."/>
            <person name="Pangilinan J."/>
            <person name="Riley R."/>
            <person name="LaButti K."/>
            <person name="Andreopoulos B."/>
            <person name="Lipzen A."/>
            <person name="Chen C."/>
            <person name="Yan M."/>
            <person name="Daum C."/>
            <person name="Ng V."/>
            <person name="Clum A."/>
            <person name="Steindorff A."/>
            <person name="Ohm R.A."/>
            <person name="Martin F."/>
            <person name="Silar P."/>
            <person name="Natvig D.O."/>
            <person name="Lalanne C."/>
            <person name="Gautier V."/>
            <person name="Ament-Velasquez S.L."/>
            <person name="Kruys A."/>
            <person name="Hutchinson M.I."/>
            <person name="Powell A.J."/>
            <person name="Barry K."/>
            <person name="Miller A.N."/>
            <person name="Grigoriev I.V."/>
            <person name="Debuchy R."/>
            <person name="Gladieux P."/>
            <person name="Hiltunen Thoren M."/>
            <person name="Johannesson H."/>
        </authorList>
    </citation>
    <scope>NUCLEOTIDE SEQUENCE</scope>
    <source>
        <strain evidence="3">CBS 168.71</strain>
    </source>
</reference>
<gene>
    <name evidence="3" type="ORF">B0H64DRAFT_380758</name>
</gene>
<proteinExistence type="predicted"/>
<dbReference type="PANTHER" id="PTHR43625">
    <property type="entry name" value="AFLATOXIN B1 ALDEHYDE REDUCTASE"/>
    <property type="match status" value="1"/>
</dbReference>
<keyword evidence="1" id="KW-0560">Oxidoreductase</keyword>
<dbReference type="Gene3D" id="3.20.20.100">
    <property type="entry name" value="NADP-dependent oxidoreductase domain"/>
    <property type="match status" value="1"/>
</dbReference>
<dbReference type="SUPFAM" id="SSF51430">
    <property type="entry name" value="NAD(P)-linked oxidoreductase"/>
    <property type="match status" value="1"/>
</dbReference>
<dbReference type="RefSeq" id="XP_062663883.1">
    <property type="nucleotide sequence ID" value="XM_062802757.1"/>
</dbReference>
<dbReference type="AlphaFoldDB" id="A0AAE0HPP9"/>
<dbReference type="GO" id="GO:0005737">
    <property type="term" value="C:cytoplasm"/>
    <property type="evidence" value="ECO:0007669"/>
    <property type="project" value="TreeGrafter"/>
</dbReference>
<dbReference type="Proteomes" id="UP001278766">
    <property type="component" value="Unassembled WGS sequence"/>
</dbReference>
<dbReference type="InterPro" id="IPR020471">
    <property type="entry name" value="AKR"/>
</dbReference>
<organism evidence="3 4">
    <name type="scientific">Chaetomium fimeti</name>
    <dbReference type="NCBI Taxonomy" id="1854472"/>
    <lineage>
        <taxon>Eukaryota</taxon>
        <taxon>Fungi</taxon>
        <taxon>Dikarya</taxon>
        <taxon>Ascomycota</taxon>
        <taxon>Pezizomycotina</taxon>
        <taxon>Sordariomycetes</taxon>
        <taxon>Sordariomycetidae</taxon>
        <taxon>Sordariales</taxon>
        <taxon>Chaetomiaceae</taxon>
        <taxon>Chaetomium</taxon>
    </lineage>
</organism>
<evidence type="ECO:0000259" key="2">
    <source>
        <dbReference type="Pfam" id="PF00248"/>
    </source>
</evidence>
<dbReference type="InterPro" id="IPR050791">
    <property type="entry name" value="Aldo-Keto_reductase"/>
</dbReference>
<dbReference type="GeneID" id="87839705"/>
<dbReference type="GO" id="GO:0016491">
    <property type="term" value="F:oxidoreductase activity"/>
    <property type="evidence" value="ECO:0007669"/>
    <property type="project" value="UniProtKB-KW"/>
</dbReference>
<accession>A0AAE0HPP9</accession>
<evidence type="ECO:0000313" key="3">
    <source>
        <dbReference type="EMBL" id="KAK3300369.1"/>
    </source>
</evidence>
<dbReference type="Pfam" id="PF00248">
    <property type="entry name" value="Aldo_ket_red"/>
    <property type="match status" value="1"/>
</dbReference>
<dbReference type="InterPro" id="IPR023210">
    <property type="entry name" value="NADP_OxRdtase_dom"/>
</dbReference>
<name>A0AAE0HPP9_9PEZI</name>
<dbReference type="InterPro" id="IPR036812">
    <property type="entry name" value="NAD(P)_OxRdtase_dom_sf"/>
</dbReference>
<reference evidence="3" key="2">
    <citation type="submission" date="2023-06" db="EMBL/GenBank/DDBJ databases">
        <authorList>
            <consortium name="Lawrence Berkeley National Laboratory"/>
            <person name="Haridas S."/>
            <person name="Hensen N."/>
            <person name="Bonometti L."/>
            <person name="Westerberg I."/>
            <person name="Brannstrom I.O."/>
            <person name="Guillou S."/>
            <person name="Cros-Aarteil S."/>
            <person name="Calhoun S."/>
            <person name="Kuo A."/>
            <person name="Mondo S."/>
            <person name="Pangilinan J."/>
            <person name="Riley R."/>
            <person name="Labutti K."/>
            <person name="Andreopoulos B."/>
            <person name="Lipzen A."/>
            <person name="Chen C."/>
            <person name="Yanf M."/>
            <person name="Daum C."/>
            <person name="Ng V."/>
            <person name="Clum A."/>
            <person name="Steindorff A."/>
            <person name="Ohm R."/>
            <person name="Martin F."/>
            <person name="Silar P."/>
            <person name="Natvig D."/>
            <person name="Lalanne C."/>
            <person name="Gautier V."/>
            <person name="Ament-Velasquez S.L."/>
            <person name="Kruys A."/>
            <person name="Hutchinson M.I."/>
            <person name="Powell A.J."/>
            <person name="Barry K."/>
            <person name="Miller A.N."/>
            <person name="Grigoriev I.V."/>
            <person name="Debuchy R."/>
            <person name="Gladieux P."/>
            <person name="Thoren M.H."/>
            <person name="Johannesson H."/>
        </authorList>
    </citation>
    <scope>NUCLEOTIDE SEQUENCE</scope>
    <source>
        <strain evidence="3">CBS 168.71</strain>
    </source>
</reference>
<dbReference type="PANTHER" id="PTHR43625:SF40">
    <property type="entry name" value="ALDO-KETO REDUCTASE YAKC [NADP(+)]"/>
    <property type="match status" value="1"/>
</dbReference>
<comment type="caution">
    <text evidence="3">The sequence shown here is derived from an EMBL/GenBank/DDBJ whole genome shotgun (WGS) entry which is preliminary data.</text>
</comment>